<reference evidence="1" key="1">
    <citation type="submission" date="2013-11" db="EMBL/GenBank/DDBJ databases">
        <title>Genome sequence of the fusiform rust pathogen reveals effectors for host alternation and coevolution with pine.</title>
        <authorList>
            <consortium name="DOE Joint Genome Institute"/>
            <person name="Smith K."/>
            <person name="Pendleton A."/>
            <person name="Kubisiak T."/>
            <person name="Anderson C."/>
            <person name="Salamov A."/>
            <person name="Aerts A."/>
            <person name="Riley R."/>
            <person name="Clum A."/>
            <person name="Lindquist E."/>
            <person name="Ence D."/>
            <person name="Campbell M."/>
            <person name="Kronenberg Z."/>
            <person name="Feau N."/>
            <person name="Dhillon B."/>
            <person name="Hamelin R."/>
            <person name="Burleigh J."/>
            <person name="Smith J."/>
            <person name="Yandell M."/>
            <person name="Nelson C."/>
            <person name="Grigoriev I."/>
            <person name="Davis J."/>
        </authorList>
    </citation>
    <scope>NUCLEOTIDE SEQUENCE</scope>
    <source>
        <strain evidence="1">G11</strain>
    </source>
</reference>
<sequence length="71" mass="8182">MVYVFYPVAIKVLAVKYLLEGLCYDEVCTHLRWSISKDSLITQQFIMGLRLAASVLIMVSDWSTFLHIVQN</sequence>
<dbReference type="EMBL" id="MU167248">
    <property type="protein sequence ID" value="KAG0147414.1"/>
    <property type="molecule type" value="Genomic_DNA"/>
</dbReference>
<keyword evidence="2" id="KW-1185">Reference proteome</keyword>
<dbReference type="Proteomes" id="UP000886653">
    <property type="component" value="Unassembled WGS sequence"/>
</dbReference>
<evidence type="ECO:0000313" key="1">
    <source>
        <dbReference type="EMBL" id="KAG0147414.1"/>
    </source>
</evidence>
<name>A0A9P6TD40_9BASI</name>
<protein>
    <submittedName>
        <fullName evidence="1">Uncharacterized protein</fullName>
    </submittedName>
</protein>
<accession>A0A9P6TD40</accession>
<comment type="caution">
    <text evidence="1">The sequence shown here is derived from an EMBL/GenBank/DDBJ whole genome shotgun (WGS) entry which is preliminary data.</text>
</comment>
<organism evidence="1 2">
    <name type="scientific">Cronartium quercuum f. sp. fusiforme G11</name>
    <dbReference type="NCBI Taxonomy" id="708437"/>
    <lineage>
        <taxon>Eukaryota</taxon>
        <taxon>Fungi</taxon>
        <taxon>Dikarya</taxon>
        <taxon>Basidiomycota</taxon>
        <taxon>Pucciniomycotina</taxon>
        <taxon>Pucciniomycetes</taxon>
        <taxon>Pucciniales</taxon>
        <taxon>Coleosporiaceae</taxon>
        <taxon>Cronartium</taxon>
    </lineage>
</organism>
<proteinExistence type="predicted"/>
<evidence type="ECO:0000313" key="2">
    <source>
        <dbReference type="Proteomes" id="UP000886653"/>
    </source>
</evidence>
<gene>
    <name evidence="1" type="ORF">CROQUDRAFT_472572</name>
</gene>
<dbReference type="AlphaFoldDB" id="A0A9P6TD40"/>